<name>A0ABZ3F5S1_9HELI</name>
<dbReference type="EMBL" id="CP145316">
    <property type="protein sequence ID" value="XAM17477.1"/>
    <property type="molecule type" value="Genomic_DNA"/>
</dbReference>
<evidence type="ECO:0000313" key="2">
    <source>
        <dbReference type="Proteomes" id="UP001434737"/>
    </source>
</evidence>
<accession>A0ABZ3F5S1</accession>
<gene>
    <name evidence="1" type="ORF">V3I05_07245</name>
</gene>
<reference evidence="1 2" key="1">
    <citation type="submission" date="2024-02" db="EMBL/GenBank/DDBJ databases">
        <title>Genome and pathogenicity analysis of Helicobacter mastomyrinus isolated from mice.</title>
        <authorList>
            <person name="Zhu L."/>
        </authorList>
    </citation>
    <scope>NUCLEOTIDE SEQUENCE [LARGE SCALE GENOMIC DNA]</scope>
    <source>
        <strain evidence="1 2">Hm-17</strain>
    </source>
</reference>
<dbReference type="Proteomes" id="UP001434737">
    <property type="component" value="Chromosome"/>
</dbReference>
<sequence length="85" mass="9744">MIDESLEIALNGKRYVISLKPLHNEVKAELKSVFTREIDALELLKLYITKAQEYTLICQSLENLYKSLEGMDTPLPHNNVQIQAL</sequence>
<organism evidence="1 2">
    <name type="scientific">Helicobacter mastomyrinus</name>
    <dbReference type="NCBI Taxonomy" id="287948"/>
    <lineage>
        <taxon>Bacteria</taxon>
        <taxon>Pseudomonadati</taxon>
        <taxon>Campylobacterota</taxon>
        <taxon>Epsilonproteobacteria</taxon>
        <taxon>Campylobacterales</taxon>
        <taxon>Helicobacteraceae</taxon>
        <taxon>Helicobacter</taxon>
    </lineage>
</organism>
<protein>
    <submittedName>
        <fullName evidence="1">Uncharacterized protein</fullName>
    </submittedName>
</protein>
<evidence type="ECO:0000313" key="1">
    <source>
        <dbReference type="EMBL" id="XAM17477.1"/>
    </source>
</evidence>
<keyword evidence="2" id="KW-1185">Reference proteome</keyword>
<proteinExistence type="predicted"/>
<dbReference type="RefSeq" id="WP_295702102.1">
    <property type="nucleotide sequence ID" value="NZ_CP145316.1"/>
</dbReference>